<evidence type="ECO:0000313" key="11">
    <source>
        <dbReference type="Proteomes" id="UP000463051"/>
    </source>
</evidence>
<dbReference type="PROSITE" id="PS00211">
    <property type="entry name" value="ABC_TRANSPORTER_1"/>
    <property type="match status" value="1"/>
</dbReference>
<dbReference type="SMART" id="SM00382">
    <property type="entry name" value="AAA"/>
    <property type="match status" value="1"/>
</dbReference>
<dbReference type="Proteomes" id="UP000463051">
    <property type="component" value="Unassembled WGS sequence"/>
</dbReference>
<dbReference type="GO" id="GO:0005886">
    <property type="term" value="C:plasma membrane"/>
    <property type="evidence" value="ECO:0007669"/>
    <property type="project" value="UniProtKB-ARBA"/>
</dbReference>
<dbReference type="PANTHER" id="PTHR43166:SF30">
    <property type="entry name" value="METHIONINE IMPORT ATP-BINDING PROTEIN METN"/>
    <property type="match status" value="1"/>
</dbReference>
<keyword evidence="8" id="KW-0472">Membrane</keyword>
<dbReference type="PROSITE" id="PS50893">
    <property type="entry name" value="ABC_TRANSPORTER_2"/>
    <property type="match status" value="1"/>
</dbReference>
<dbReference type="InterPro" id="IPR003439">
    <property type="entry name" value="ABC_transporter-like_ATP-bd"/>
</dbReference>
<evidence type="ECO:0000256" key="4">
    <source>
        <dbReference type="ARBA" id="ARBA00022741"/>
    </source>
</evidence>
<reference evidence="10 11" key="1">
    <citation type="submission" date="2019-11" db="EMBL/GenBank/DDBJ databases">
        <title>Paenibacillus monticola sp. nov., a novel PGPR strain isolated from mountain sample in China.</title>
        <authorList>
            <person name="Zhao Q."/>
            <person name="Li H.-P."/>
            <person name="Zhang J.-L."/>
        </authorList>
    </citation>
    <scope>NUCLEOTIDE SEQUENCE [LARGE SCALE GENOMIC DNA]</scope>
    <source>
        <strain evidence="10 11">LC-T2</strain>
    </source>
</reference>
<dbReference type="GO" id="GO:0005524">
    <property type="term" value="F:ATP binding"/>
    <property type="evidence" value="ECO:0007669"/>
    <property type="project" value="UniProtKB-KW"/>
</dbReference>
<evidence type="ECO:0000256" key="6">
    <source>
        <dbReference type="ARBA" id="ARBA00022967"/>
    </source>
</evidence>
<dbReference type="RefSeq" id="WP_338116145.1">
    <property type="nucleotide sequence ID" value="NZ_WJXB01000014.1"/>
</dbReference>
<keyword evidence="3" id="KW-1003">Cell membrane</keyword>
<name>A0A7X2L4J9_9BACL</name>
<dbReference type="InterPro" id="IPR003593">
    <property type="entry name" value="AAA+_ATPase"/>
</dbReference>
<keyword evidence="2" id="KW-0813">Transport</keyword>
<sequence>MLELSRVSKSFKLKAGIYQAVDDVSIEVKAGAIYGIIGASGAGKSTLLRMINLLEVPDSGTVTVDGHILTEMSDKRLRKERQKIGMIFQQFNLVYNVTVSRNVAIPLELAGLPKRERINRVQECLDFVGLTDKAEQYPAQLSGGQRQRVAIARALANNPKLLLCDEPTSSLDPVTTADILNVLRHINESFGVTVVIVTHEMDVVKTLCSHISVMESGKIIDSFSREDGGFQPAAVSSGSYRDQILGKAGEAHV</sequence>
<evidence type="ECO:0000256" key="5">
    <source>
        <dbReference type="ARBA" id="ARBA00022840"/>
    </source>
</evidence>
<dbReference type="InterPro" id="IPR017871">
    <property type="entry name" value="ABC_transporter-like_CS"/>
</dbReference>
<dbReference type="Pfam" id="PF00005">
    <property type="entry name" value="ABC_tran"/>
    <property type="match status" value="1"/>
</dbReference>
<evidence type="ECO:0000256" key="1">
    <source>
        <dbReference type="ARBA" id="ARBA00005417"/>
    </source>
</evidence>
<keyword evidence="5 10" id="KW-0067">ATP-binding</keyword>
<gene>
    <name evidence="10" type="ORF">GJB61_26040</name>
</gene>
<dbReference type="FunFam" id="3.40.50.300:FF:000056">
    <property type="entry name" value="Cell division ATP-binding protein FtsE"/>
    <property type="match status" value="1"/>
</dbReference>
<evidence type="ECO:0000256" key="8">
    <source>
        <dbReference type="ARBA" id="ARBA00023136"/>
    </source>
</evidence>
<dbReference type="PANTHER" id="PTHR43166">
    <property type="entry name" value="AMINO ACID IMPORT ATP-BINDING PROTEIN"/>
    <property type="match status" value="1"/>
</dbReference>
<proteinExistence type="inferred from homology"/>
<dbReference type="EMBL" id="WJXB01000014">
    <property type="protein sequence ID" value="MRN56425.1"/>
    <property type="molecule type" value="Genomic_DNA"/>
</dbReference>
<organism evidence="10 11">
    <name type="scientific">Paenibacillus monticola</name>
    <dbReference type="NCBI Taxonomy" id="2666075"/>
    <lineage>
        <taxon>Bacteria</taxon>
        <taxon>Bacillati</taxon>
        <taxon>Bacillota</taxon>
        <taxon>Bacilli</taxon>
        <taxon>Bacillales</taxon>
        <taxon>Paenibacillaceae</taxon>
        <taxon>Paenibacillus</taxon>
    </lineage>
</organism>
<comment type="caution">
    <text evidence="10">The sequence shown here is derived from an EMBL/GenBank/DDBJ whole genome shotgun (WGS) entry which is preliminary data.</text>
</comment>
<keyword evidence="6" id="KW-1278">Translocase</keyword>
<evidence type="ECO:0000256" key="7">
    <source>
        <dbReference type="ARBA" id="ARBA00022970"/>
    </source>
</evidence>
<evidence type="ECO:0000259" key="9">
    <source>
        <dbReference type="PROSITE" id="PS50893"/>
    </source>
</evidence>
<dbReference type="Gene3D" id="3.40.50.300">
    <property type="entry name" value="P-loop containing nucleotide triphosphate hydrolases"/>
    <property type="match status" value="1"/>
</dbReference>
<evidence type="ECO:0000256" key="3">
    <source>
        <dbReference type="ARBA" id="ARBA00022475"/>
    </source>
</evidence>
<accession>A0A7X2L4J9</accession>
<keyword evidence="11" id="KW-1185">Reference proteome</keyword>
<dbReference type="GO" id="GO:0006865">
    <property type="term" value="P:amino acid transport"/>
    <property type="evidence" value="ECO:0007669"/>
    <property type="project" value="UniProtKB-KW"/>
</dbReference>
<protein>
    <submittedName>
        <fullName evidence="10">ATP-binding cassette domain-containing protein</fullName>
    </submittedName>
</protein>
<dbReference type="InterPro" id="IPR027417">
    <property type="entry name" value="P-loop_NTPase"/>
</dbReference>
<dbReference type="SUPFAM" id="SSF52540">
    <property type="entry name" value="P-loop containing nucleoside triphosphate hydrolases"/>
    <property type="match status" value="1"/>
</dbReference>
<evidence type="ECO:0000313" key="10">
    <source>
        <dbReference type="EMBL" id="MRN56425.1"/>
    </source>
</evidence>
<feature type="domain" description="ABC transporter" evidence="9">
    <location>
        <begin position="2"/>
        <end position="241"/>
    </location>
</feature>
<dbReference type="InterPro" id="IPR050086">
    <property type="entry name" value="MetN_ABC_transporter-like"/>
</dbReference>
<keyword evidence="7" id="KW-0029">Amino-acid transport</keyword>
<evidence type="ECO:0000256" key="2">
    <source>
        <dbReference type="ARBA" id="ARBA00022448"/>
    </source>
</evidence>
<dbReference type="GO" id="GO:0016887">
    <property type="term" value="F:ATP hydrolysis activity"/>
    <property type="evidence" value="ECO:0007669"/>
    <property type="project" value="InterPro"/>
</dbReference>
<keyword evidence="4" id="KW-0547">Nucleotide-binding</keyword>
<dbReference type="AlphaFoldDB" id="A0A7X2L4J9"/>
<comment type="similarity">
    <text evidence="1">Belongs to the ABC transporter superfamily.</text>
</comment>